<dbReference type="PANTHER" id="PTHR43797:SF2">
    <property type="entry name" value="HOMOCYSTEINE_CYSTEINE SYNTHASE"/>
    <property type="match status" value="1"/>
</dbReference>
<dbReference type="EMBL" id="AGUD01000210">
    <property type="protein sequence ID" value="EHN10587.1"/>
    <property type="molecule type" value="Genomic_DNA"/>
</dbReference>
<dbReference type="GO" id="GO:0005737">
    <property type="term" value="C:cytoplasm"/>
    <property type="evidence" value="ECO:0007669"/>
    <property type="project" value="TreeGrafter"/>
</dbReference>
<dbReference type="GO" id="GO:0004124">
    <property type="term" value="F:cysteine synthase activity"/>
    <property type="evidence" value="ECO:0007669"/>
    <property type="project" value="TreeGrafter"/>
</dbReference>
<dbReference type="GO" id="GO:0003961">
    <property type="term" value="F:O-acetylhomoserine aminocarboxypropyltransferase activity"/>
    <property type="evidence" value="ECO:0007669"/>
    <property type="project" value="UniProtKB-EC"/>
</dbReference>
<dbReference type="GO" id="GO:0019346">
    <property type="term" value="P:transsulfuration"/>
    <property type="evidence" value="ECO:0007669"/>
    <property type="project" value="InterPro"/>
</dbReference>
<gene>
    <name evidence="8" type="ORF">PAI11_25470</name>
</gene>
<evidence type="ECO:0000256" key="1">
    <source>
        <dbReference type="ARBA" id="ARBA00001933"/>
    </source>
</evidence>
<dbReference type="Gene3D" id="3.40.640.10">
    <property type="entry name" value="Type I PLP-dependent aspartate aminotransferase-like (Major domain)"/>
    <property type="match status" value="1"/>
</dbReference>
<dbReference type="EC" id="2.5.1.49" evidence="8"/>
<dbReference type="NCBIfam" id="TIGR01326">
    <property type="entry name" value="OAH_OAS_sulfhy"/>
    <property type="match status" value="1"/>
</dbReference>
<organism evidence="8 9">
    <name type="scientific">Patulibacter medicamentivorans</name>
    <dbReference type="NCBI Taxonomy" id="1097667"/>
    <lineage>
        <taxon>Bacteria</taxon>
        <taxon>Bacillati</taxon>
        <taxon>Actinomycetota</taxon>
        <taxon>Thermoleophilia</taxon>
        <taxon>Solirubrobacterales</taxon>
        <taxon>Patulibacteraceae</taxon>
        <taxon>Patulibacter</taxon>
    </lineage>
</organism>
<reference evidence="8 9" key="1">
    <citation type="journal article" date="2013" name="Biodegradation">
        <title>Quantitative proteomic analysis of ibuprofen-degrading Patulibacter sp. strain I11.</title>
        <authorList>
            <person name="Almeida B."/>
            <person name="Kjeldal H."/>
            <person name="Lolas I."/>
            <person name="Knudsen A.D."/>
            <person name="Carvalho G."/>
            <person name="Nielsen K.L."/>
            <person name="Barreto Crespo M.T."/>
            <person name="Stensballe A."/>
            <person name="Nielsen J.L."/>
        </authorList>
    </citation>
    <scope>NUCLEOTIDE SEQUENCE [LARGE SCALE GENOMIC DNA]</scope>
    <source>
        <strain evidence="8 9">I11</strain>
    </source>
</reference>
<dbReference type="InterPro" id="IPR000277">
    <property type="entry name" value="Cys/Met-Metab_PyrdxlP-dep_enz"/>
</dbReference>
<dbReference type="InterPro" id="IPR015422">
    <property type="entry name" value="PyrdxlP-dep_Trfase_small"/>
</dbReference>
<dbReference type="PATRIC" id="fig|1097667.3.peg.2528"/>
<evidence type="ECO:0000256" key="4">
    <source>
        <dbReference type="ARBA" id="ARBA00022898"/>
    </source>
</evidence>
<dbReference type="OrthoDB" id="9780685at2"/>
<dbReference type="GO" id="GO:0030170">
    <property type="term" value="F:pyridoxal phosphate binding"/>
    <property type="evidence" value="ECO:0007669"/>
    <property type="project" value="InterPro"/>
</dbReference>
<dbReference type="GO" id="GO:0006535">
    <property type="term" value="P:cysteine biosynthetic process from serine"/>
    <property type="evidence" value="ECO:0007669"/>
    <property type="project" value="TreeGrafter"/>
</dbReference>
<keyword evidence="3 8" id="KW-0808">Transferase</keyword>
<dbReference type="PANTHER" id="PTHR43797">
    <property type="entry name" value="HOMOCYSTEINE/CYSTEINE SYNTHASE"/>
    <property type="match status" value="1"/>
</dbReference>
<dbReference type="CDD" id="cd00614">
    <property type="entry name" value="CGS_like"/>
    <property type="match status" value="1"/>
</dbReference>
<evidence type="ECO:0000256" key="7">
    <source>
        <dbReference type="SAM" id="MobiDB-lite"/>
    </source>
</evidence>
<proteinExistence type="inferred from homology"/>
<sequence>MSDDPQPQHRPETVVLHGGQSPDSATNARAVPIYQTTSFTFDDTDHAADLFALKVPGNIYSRINNPTWDVLEQRIAALEGGVGALVTASGQAAVTYAVLNIARAGDNIISVSQLYGGTYNLFAHTLPQYGIEVRWADADDPGAVARLADENTKLVFGETIGNPRLNVLDVPAWAEAAHAHGLPLIVDNTVATPIGARIFEQGADVAVHSLTKFIGGHGTSIGGAIVDSGNFDWDAQADRFPGLTKPDPSYHGVVWREALGPAAYIGRARVVLLRNTGAALSPFNAFLFLQGIETLPLRLERHNQNALAVARHLEAHDAVDWVAYPGLESSPYHEVAQRVLRGGASALVTFGVKGGQEAGRKLIESLELFSHLVNIGDAKSLAVHNASTTHAQLNEEELAAAGVTPDTVRLSVGIEHIDDILADLDQALAKAAAAVAA</sequence>
<dbReference type="PIRSF" id="PIRSF001434">
    <property type="entry name" value="CGS"/>
    <property type="match status" value="1"/>
</dbReference>
<dbReference type="InterPro" id="IPR054542">
    <property type="entry name" value="Cys_met_metab_PP"/>
</dbReference>
<keyword evidence="9" id="KW-1185">Reference proteome</keyword>
<evidence type="ECO:0000256" key="3">
    <source>
        <dbReference type="ARBA" id="ARBA00022679"/>
    </source>
</evidence>
<dbReference type="AlphaFoldDB" id="H0E6U6"/>
<dbReference type="Pfam" id="PF01053">
    <property type="entry name" value="Cys_Met_Meta_PP"/>
    <property type="match status" value="1"/>
</dbReference>
<evidence type="ECO:0000313" key="8">
    <source>
        <dbReference type="EMBL" id="EHN10587.1"/>
    </source>
</evidence>
<dbReference type="InterPro" id="IPR015421">
    <property type="entry name" value="PyrdxlP-dep_Trfase_major"/>
</dbReference>
<dbReference type="PROSITE" id="PS00868">
    <property type="entry name" value="CYS_MET_METAB_PP"/>
    <property type="match status" value="1"/>
</dbReference>
<dbReference type="InterPro" id="IPR006235">
    <property type="entry name" value="OAc-hSer/O-AcSer_sulfhydrylase"/>
</dbReference>
<dbReference type="Gene3D" id="3.90.1150.10">
    <property type="entry name" value="Aspartate Aminotransferase, domain 1"/>
    <property type="match status" value="1"/>
</dbReference>
<comment type="similarity">
    <text evidence="2 6">Belongs to the trans-sulfuration enzymes family.</text>
</comment>
<dbReference type="GO" id="GO:0071269">
    <property type="term" value="P:L-homocysteine biosynthetic process"/>
    <property type="evidence" value="ECO:0007669"/>
    <property type="project" value="TreeGrafter"/>
</dbReference>
<dbReference type="RefSeq" id="WP_007575681.1">
    <property type="nucleotide sequence ID" value="NZ_AGUD01000210.1"/>
</dbReference>
<feature type="compositionally biased region" description="Basic and acidic residues" evidence="7">
    <location>
        <begin position="1"/>
        <end position="12"/>
    </location>
</feature>
<accession>H0E6U6</accession>
<keyword evidence="4 5" id="KW-0663">Pyridoxal phosphate</keyword>
<comment type="cofactor">
    <cofactor evidence="1 6">
        <name>pyridoxal 5'-phosphate</name>
        <dbReference type="ChEBI" id="CHEBI:597326"/>
    </cofactor>
</comment>
<dbReference type="SUPFAM" id="SSF53383">
    <property type="entry name" value="PLP-dependent transferases"/>
    <property type="match status" value="1"/>
</dbReference>
<dbReference type="FunFam" id="3.40.640.10:FF:000035">
    <property type="entry name" value="O-succinylhomoserine sulfhydrylase"/>
    <property type="match status" value="1"/>
</dbReference>
<feature type="modified residue" description="N6-(pyridoxal phosphate)lysine" evidence="5">
    <location>
        <position position="212"/>
    </location>
</feature>
<evidence type="ECO:0000313" key="9">
    <source>
        <dbReference type="Proteomes" id="UP000005143"/>
    </source>
</evidence>
<dbReference type="InterPro" id="IPR015424">
    <property type="entry name" value="PyrdxlP-dep_Trfase"/>
</dbReference>
<protein>
    <submittedName>
        <fullName evidence="8">O-acetylhomoserine sulfhydrylase</fullName>
        <ecNumber evidence="8">2.5.1.49</ecNumber>
    </submittedName>
</protein>
<dbReference type="Proteomes" id="UP000005143">
    <property type="component" value="Unassembled WGS sequence"/>
</dbReference>
<evidence type="ECO:0000256" key="5">
    <source>
        <dbReference type="PIRSR" id="PIRSR001434-2"/>
    </source>
</evidence>
<evidence type="ECO:0000256" key="6">
    <source>
        <dbReference type="RuleBase" id="RU362118"/>
    </source>
</evidence>
<evidence type="ECO:0000256" key="2">
    <source>
        <dbReference type="ARBA" id="ARBA00009077"/>
    </source>
</evidence>
<comment type="caution">
    <text evidence="8">The sequence shown here is derived from an EMBL/GenBank/DDBJ whole genome shotgun (WGS) entry which is preliminary data.</text>
</comment>
<name>H0E6U6_9ACTN</name>
<feature type="region of interest" description="Disordered" evidence="7">
    <location>
        <begin position="1"/>
        <end position="26"/>
    </location>
</feature>